<comment type="catalytic activity">
    <reaction evidence="8">
        <text>L-seryl-[protein] + ATP = O-phospho-L-seryl-[protein] + ADP + H(+)</text>
        <dbReference type="Rhea" id="RHEA:17989"/>
        <dbReference type="Rhea" id="RHEA-COMP:9863"/>
        <dbReference type="Rhea" id="RHEA-COMP:11604"/>
        <dbReference type="ChEBI" id="CHEBI:15378"/>
        <dbReference type="ChEBI" id="CHEBI:29999"/>
        <dbReference type="ChEBI" id="CHEBI:30616"/>
        <dbReference type="ChEBI" id="CHEBI:83421"/>
        <dbReference type="ChEBI" id="CHEBI:456216"/>
        <dbReference type="EC" id="2.7.11.1"/>
    </reaction>
</comment>
<dbReference type="CDD" id="cd14014">
    <property type="entry name" value="STKc_PknB_like"/>
    <property type="match status" value="1"/>
</dbReference>
<feature type="domain" description="Protein kinase" evidence="9">
    <location>
        <begin position="40"/>
        <end position="306"/>
    </location>
</feature>
<keyword evidence="3" id="KW-0808">Transferase</keyword>
<sequence>MSKLRLCDRRATVHLLSNREIALNTETCDPILGKLLHERYQINDFLSRGAFGTIYLAQDISKPLHPQCVVKQLKLVSKEPNSLQIVRRRFAYEAIALKKLGKHDQIPQLLGCFEDNQEFYLAQELIVGNTLSEELGDNQQYKSWDETQVIQLLQELLQILEFVHSQGIIHCDIKPNNIIRRSCDQRLCLIDFGAVQPLHPPTPYRETNIPVNTRLLGYISPEQLMGQTYPCSDIYALGMIAIQALTKLELRKLPVDLNSGELIWQYQESISDQLKTVLNQMVRYNFQDRYQSAKEVLQALREHSLVKTMTIVSPNESEQTTPLQLTGSNPDFFRRVGVSMLALNSVMSAFGSYALLHISQTDTATDNLIDAIADHYAGDLENAIALAQSISSPETQASTVEWQNNRKTANHQFQVIETAFKENRWIDVLTEAKKIPPTASLQPKIQPMVQQAQLKVDTAVNPLLQKAYKQASVKDFTGAIRYIKQIPPQAKIYPEVQAKIAEYQQKQQFRATHLLQQAYKLAANNDFSGALTYLKQIPKGTRVYPSVQTKIAEYNKKQQLIAKVNKSKQLTTASNKKPLKNGVMTRIQSVSWGQGLQEMSSITQAKSR</sequence>
<dbReference type="HOGENOM" id="CLU_000288_135_5_3"/>
<dbReference type="PROSITE" id="PS50011">
    <property type="entry name" value="PROTEIN_KINASE_DOM"/>
    <property type="match status" value="1"/>
</dbReference>
<dbReference type="PANTHER" id="PTHR24363:SF0">
    <property type="entry name" value="SERINE_THREONINE KINASE LIKE DOMAIN CONTAINING 1"/>
    <property type="match status" value="1"/>
</dbReference>
<keyword evidence="5 10" id="KW-0418">Kinase</keyword>
<accession>K9VUI5</accession>
<keyword evidence="2 10" id="KW-0723">Serine/threonine-protein kinase</keyword>
<protein>
    <recommendedName>
        <fullName evidence="1">non-specific serine/threonine protein kinase</fullName>
        <ecNumber evidence="1">2.7.11.1</ecNumber>
    </recommendedName>
</protein>
<dbReference type="GO" id="GO:0004674">
    <property type="term" value="F:protein serine/threonine kinase activity"/>
    <property type="evidence" value="ECO:0007669"/>
    <property type="project" value="UniProtKB-KW"/>
</dbReference>
<evidence type="ECO:0000256" key="1">
    <source>
        <dbReference type="ARBA" id="ARBA00012513"/>
    </source>
</evidence>
<dbReference type="KEGG" id="cep:Cri9333_0856"/>
<comment type="catalytic activity">
    <reaction evidence="7">
        <text>L-threonyl-[protein] + ATP = O-phospho-L-threonyl-[protein] + ADP + H(+)</text>
        <dbReference type="Rhea" id="RHEA:46608"/>
        <dbReference type="Rhea" id="RHEA-COMP:11060"/>
        <dbReference type="Rhea" id="RHEA-COMP:11605"/>
        <dbReference type="ChEBI" id="CHEBI:15378"/>
        <dbReference type="ChEBI" id="CHEBI:30013"/>
        <dbReference type="ChEBI" id="CHEBI:30616"/>
        <dbReference type="ChEBI" id="CHEBI:61977"/>
        <dbReference type="ChEBI" id="CHEBI:456216"/>
        <dbReference type="EC" id="2.7.11.1"/>
    </reaction>
</comment>
<evidence type="ECO:0000256" key="6">
    <source>
        <dbReference type="ARBA" id="ARBA00022840"/>
    </source>
</evidence>
<name>K9VUI5_9CYAN</name>
<dbReference type="InterPro" id="IPR000719">
    <property type="entry name" value="Prot_kinase_dom"/>
</dbReference>
<dbReference type="GO" id="GO:0005524">
    <property type="term" value="F:ATP binding"/>
    <property type="evidence" value="ECO:0007669"/>
    <property type="project" value="UniProtKB-KW"/>
</dbReference>
<reference evidence="10 11" key="1">
    <citation type="submission" date="2012-06" db="EMBL/GenBank/DDBJ databases">
        <title>Finished chromosome of genome of Crinalium epipsammum PCC 9333.</title>
        <authorList>
            <consortium name="US DOE Joint Genome Institute"/>
            <person name="Gugger M."/>
            <person name="Coursin T."/>
            <person name="Rippka R."/>
            <person name="Tandeau De Marsac N."/>
            <person name="Huntemann M."/>
            <person name="Wei C.-L."/>
            <person name="Han J."/>
            <person name="Detter J.C."/>
            <person name="Han C."/>
            <person name="Tapia R."/>
            <person name="Davenport K."/>
            <person name="Daligault H."/>
            <person name="Erkkila T."/>
            <person name="Gu W."/>
            <person name="Munk A.C.C."/>
            <person name="Teshima H."/>
            <person name="Xu Y."/>
            <person name="Chain P."/>
            <person name="Chen A."/>
            <person name="Krypides N."/>
            <person name="Mavromatis K."/>
            <person name="Markowitz V."/>
            <person name="Szeto E."/>
            <person name="Ivanova N."/>
            <person name="Mikhailova N."/>
            <person name="Ovchinnikova G."/>
            <person name="Pagani I."/>
            <person name="Pati A."/>
            <person name="Goodwin L."/>
            <person name="Peters L."/>
            <person name="Pitluck S."/>
            <person name="Woyke T."/>
            <person name="Kerfeld C."/>
        </authorList>
    </citation>
    <scope>NUCLEOTIDE SEQUENCE [LARGE SCALE GENOMIC DNA]</scope>
    <source>
        <strain evidence="10 11">PCC 9333</strain>
    </source>
</reference>
<dbReference type="InterPro" id="IPR011009">
    <property type="entry name" value="Kinase-like_dom_sf"/>
</dbReference>
<evidence type="ECO:0000313" key="11">
    <source>
        <dbReference type="Proteomes" id="UP000010472"/>
    </source>
</evidence>
<dbReference type="Pfam" id="PF00069">
    <property type="entry name" value="Pkinase"/>
    <property type="match status" value="1"/>
</dbReference>
<proteinExistence type="predicted"/>
<organism evidence="10 11">
    <name type="scientific">Crinalium epipsammum PCC 9333</name>
    <dbReference type="NCBI Taxonomy" id="1173022"/>
    <lineage>
        <taxon>Bacteria</taxon>
        <taxon>Bacillati</taxon>
        <taxon>Cyanobacteriota</taxon>
        <taxon>Cyanophyceae</taxon>
        <taxon>Gomontiellales</taxon>
        <taxon>Gomontiellaceae</taxon>
        <taxon>Crinalium</taxon>
    </lineage>
</organism>
<evidence type="ECO:0000259" key="9">
    <source>
        <dbReference type="PROSITE" id="PS50011"/>
    </source>
</evidence>
<evidence type="ECO:0000256" key="4">
    <source>
        <dbReference type="ARBA" id="ARBA00022741"/>
    </source>
</evidence>
<keyword evidence="4" id="KW-0547">Nucleotide-binding</keyword>
<keyword evidence="6" id="KW-0067">ATP-binding</keyword>
<dbReference type="Proteomes" id="UP000010472">
    <property type="component" value="Chromosome"/>
</dbReference>
<gene>
    <name evidence="10" type="ORF">Cri9333_0856</name>
</gene>
<evidence type="ECO:0000256" key="5">
    <source>
        <dbReference type="ARBA" id="ARBA00022777"/>
    </source>
</evidence>
<dbReference type="PANTHER" id="PTHR24363">
    <property type="entry name" value="SERINE/THREONINE PROTEIN KINASE"/>
    <property type="match status" value="1"/>
</dbReference>
<dbReference type="Gene3D" id="3.30.200.20">
    <property type="entry name" value="Phosphorylase Kinase, domain 1"/>
    <property type="match status" value="1"/>
</dbReference>
<dbReference type="Gene3D" id="1.10.510.10">
    <property type="entry name" value="Transferase(Phosphotransferase) domain 1"/>
    <property type="match status" value="1"/>
</dbReference>
<evidence type="ECO:0000256" key="8">
    <source>
        <dbReference type="ARBA" id="ARBA00048679"/>
    </source>
</evidence>
<evidence type="ECO:0000256" key="3">
    <source>
        <dbReference type="ARBA" id="ARBA00022679"/>
    </source>
</evidence>
<dbReference type="OrthoDB" id="468998at2"/>
<keyword evidence="11" id="KW-1185">Reference proteome</keyword>
<evidence type="ECO:0000313" key="10">
    <source>
        <dbReference type="EMBL" id="AFZ11773.1"/>
    </source>
</evidence>
<dbReference type="AlphaFoldDB" id="K9VUI5"/>
<dbReference type="SUPFAM" id="SSF56112">
    <property type="entry name" value="Protein kinase-like (PK-like)"/>
    <property type="match status" value="1"/>
</dbReference>
<evidence type="ECO:0000256" key="2">
    <source>
        <dbReference type="ARBA" id="ARBA00022527"/>
    </source>
</evidence>
<dbReference type="EC" id="2.7.11.1" evidence="1"/>
<dbReference type="eggNOG" id="COG0515">
    <property type="taxonomic scope" value="Bacteria"/>
</dbReference>
<dbReference type="SMART" id="SM00220">
    <property type="entry name" value="S_TKc"/>
    <property type="match status" value="1"/>
</dbReference>
<dbReference type="RefSeq" id="WP_015201895.1">
    <property type="nucleotide sequence ID" value="NC_019753.1"/>
</dbReference>
<dbReference type="STRING" id="1173022.Cri9333_0856"/>
<evidence type="ECO:0000256" key="7">
    <source>
        <dbReference type="ARBA" id="ARBA00047899"/>
    </source>
</evidence>
<dbReference type="PATRIC" id="fig|1173022.3.peg.928"/>
<dbReference type="EMBL" id="CP003620">
    <property type="protein sequence ID" value="AFZ11773.1"/>
    <property type="molecule type" value="Genomic_DNA"/>
</dbReference>